<reference evidence="4" key="1">
    <citation type="journal article" date="2015" name="PLoS Genet.">
        <title>The dynamic genome and transcriptome of the human fungal pathogen Blastomyces and close relative Emmonsia.</title>
        <authorList>
            <person name="Munoz J.F."/>
            <person name="Gauthier G.M."/>
            <person name="Desjardins C.A."/>
            <person name="Gallo J.E."/>
            <person name="Holder J."/>
            <person name="Sullivan T.D."/>
            <person name="Marty A.J."/>
            <person name="Carmen J.C."/>
            <person name="Chen Z."/>
            <person name="Ding L."/>
            <person name="Gujja S."/>
            <person name="Magrini V."/>
            <person name="Misas E."/>
            <person name="Mitreva M."/>
            <person name="Priest M."/>
            <person name="Saif S."/>
            <person name="Whiston E.A."/>
            <person name="Young S."/>
            <person name="Zeng Q."/>
            <person name="Goldman W.E."/>
            <person name="Mardis E.R."/>
            <person name="Taylor J.W."/>
            <person name="McEwen J.G."/>
            <person name="Clay O.K."/>
            <person name="Klein B.S."/>
            <person name="Cuomo C.A."/>
        </authorList>
    </citation>
    <scope>NUCLEOTIDE SEQUENCE [LARGE SCALE GENOMIC DNA]</scope>
    <source>
        <strain evidence="4">ER-3 / ATCC MYA-2586</strain>
    </source>
</reference>
<evidence type="ECO:0000313" key="3">
    <source>
        <dbReference type="EMBL" id="EEQ85766.1"/>
    </source>
</evidence>
<dbReference type="GeneID" id="69030504"/>
<evidence type="ECO:0000256" key="1">
    <source>
        <dbReference type="SAM" id="MobiDB-lite"/>
    </source>
</evidence>
<keyword evidence="2" id="KW-0732">Signal</keyword>
<dbReference type="EMBL" id="EQ999985">
    <property type="protein sequence ID" value="EEQ85766.1"/>
    <property type="molecule type" value="Genomic_DNA"/>
</dbReference>
<feature type="region of interest" description="Disordered" evidence="1">
    <location>
        <begin position="90"/>
        <end position="136"/>
    </location>
</feature>
<feature type="chain" id="PRO_5046926090" evidence="2">
    <location>
        <begin position="23"/>
        <end position="136"/>
    </location>
</feature>
<gene>
    <name evidence="3" type="ORF">BDCG_09035</name>
</gene>
<evidence type="ECO:0000313" key="4">
    <source>
        <dbReference type="Proteomes" id="UP000002039"/>
    </source>
</evidence>
<accession>A0ABP2ESX2</accession>
<dbReference type="RefSeq" id="XP_045273441.1">
    <property type="nucleotide sequence ID" value="XM_045424813.1"/>
</dbReference>
<name>A0ABP2ESX2_AJEDR</name>
<dbReference type="Proteomes" id="UP000002039">
    <property type="component" value="Unassembled WGS sequence"/>
</dbReference>
<evidence type="ECO:0000256" key="2">
    <source>
        <dbReference type="SAM" id="SignalP"/>
    </source>
</evidence>
<keyword evidence="4" id="KW-1185">Reference proteome</keyword>
<organism evidence="3 4">
    <name type="scientific">Ajellomyces dermatitidis (strain ER-3 / ATCC MYA-2586)</name>
    <name type="common">Blastomyces dermatitidis</name>
    <dbReference type="NCBI Taxonomy" id="559297"/>
    <lineage>
        <taxon>Eukaryota</taxon>
        <taxon>Fungi</taxon>
        <taxon>Dikarya</taxon>
        <taxon>Ascomycota</taxon>
        <taxon>Pezizomycotina</taxon>
        <taxon>Eurotiomycetes</taxon>
        <taxon>Eurotiomycetidae</taxon>
        <taxon>Onygenales</taxon>
        <taxon>Ajellomycetaceae</taxon>
        <taxon>Blastomyces</taxon>
    </lineage>
</organism>
<sequence length="136" mass="14726">MAGGSSSAILLLLLLLLPENIPLEDRTGEMEEQQQEDDDYPHHRHSFFCVIDRKRIEVPVFSVSEGGGPGWGFIVSAHCAYPMGRGREGIFPGDSNECDGDKEDLAQSSQSRDVPDSGACGTGGRNPWKTGAFTQS</sequence>
<proteinExistence type="predicted"/>
<protein>
    <submittedName>
        <fullName evidence="3">Uncharacterized protein</fullName>
    </submittedName>
</protein>
<feature type="signal peptide" evidence="2">
    <location>
        <begin position="1"/>
        <end position="22"/>
    </location>
</feature>